<keyword evidence="4" id="KW-0456">Lyase</keyword>
<dbReference type="Gene3D" id="3.90.1590.10">
    <property type="entry name" value="glutathione-dependent formaldehyde- activating enzyme (gfa)"/>
    <property type="match status" value="1"/>
</dbReference>
<keyword evidence="3" id="KW-0862">Zinc</keyword>
<dbReference type="SUPFAM" id="SSF51316">
    <property type="entry name" value="Mss4-like"/>
    <property type="match status" value="1"/>
</dbReference>
<dbReference type="InterPro" id="IPR006913">
    <property type="entry name" value="CENP-V/GFA"/>
</dbReference>
<keyword evidence="2" id="KW-0479">Metal-binding</keyword>
<feature type="domain" description="CENP-V/GFA" evidence="5">
    <location>
        <begin position="3"/>
        <end position="120"/>
    </location>
</feature>
<dbReference type="InterPro" id="IPR011057">
    <property type="entry name" value="Mss4-like_sf"/>
</dbReference>
<dbReference type="Proteomes" id="UP001499910">
    <property type="component" value="Unassembled WGS sequence"/>
</dbReference>
<organism evidence="6 7">
    <name type="scientific">[Roseibacterium] beibuensis</name>
    <dbReference type="NCBI Taxonomy" id="1193142"/>
    <lineage>
        <taxon>Bacteria</taxon>
        <taxon>Pseudomonadati</taxon>
        <taxon>Pseudomonadota</taxon>
        <taxon>Alphaproteobacteria</taxon>
        <taxon>Rhodobacterales</taxon>
        <taxon>Roseobacteraceae</taxon>
        <taxon>Roseicyclus</taxon>
    </lineage>
</organism>
<dbReference type="PANTHER" id="PTHR33337:SF40">
    <property type="entry name" value="CENP-V_GFA DOMAIN-CONTAINING PROTEIN-RELATED"/>
    <property type="match status" value="1"/>
</dbReference>
<dbReference type="EMBL" id="BAABHW010000003">
    <property type="protein sequence ID" value="GAA5076344.1"/>
    <property type="molecule type" value="Genomic_DNA"/>
</dbReference>
<gene>
    <name evidence="6" type="ORF">GCM10023209_25360</name>
</gene>
<reference evidence="7" key="1">
    <citation type="journal article" date="2019" name="Int. J. Syst. Evol. Microbiol.">
        <title>The Global Catalogue of Microorganisms (GCM) 10K type strain sequencing project: providing services to taxonomists for standard genome sequencing and annotation.</title>
        <authorList>
            <consortium name="The Broad Institute Genomics Platform"/>
            <consortium name="The Broad Institute Genome Sequencing Center for Infectious Disease"/>
            <person name="Wu L."/>
            <person name="Ma J."/>
        </authorList>
    </citation>
    <scope>NUCLEOTIDE SEQUENCE [LARGE SCALE GENOMIC DNA]</scope>
    <source>
        <strain evidence="7">JCM 18015</strain>
    </source>
</reference>
<evidence type="ECO:0000256" key="4">
    <source>
        <dbReference type="ARBA" id="ARBA00023239"/>
    </source>
</evidence>
<dbReference type="Pfam" id="PF04828">
    <property type="entry name" value="GFA"/>
    <property type="match status" value="1"/>
</dbReference>
<keyword evidence="7" id="KW-1185">Reference proteome</keyword>
<sequence>MSVSGQCLCGAVRFTASKLGGFGICHCGQCNRWLGGPMLGVTVEEADMSVAEGAPIVTRRTSGWASRSRCAACGSPLWYRFDKGVDGEGNYEVPLGILDDANGLALTREIFIDRKPDSYSFAGAHERLTEAETLALYAPSSEGA</sequence>
<dbReference type="PANTHER" id="PTHR33337">
    <property type="entry name" value="GFA DOMAIN-CONTAINING PROTEIN"/>
    <property type="match status" value="1"/>
</dbReference>
<protein>
    <submittedName>
        <fullName evidence="6">GFA family protein</fullName>
    </submittedName>
</protein>
<proteinExistence type="inferred from homology"/>
<comment type="caution">
    <text evidence="6">The sequence shown here is derived from an EMBL/GenBank/DDBJ whole genome shotgun (WGS) entry which is preliminary data.</text>
</comment>
<accession>A0ABP9LHS7</accession>
<name>A0ABP9LHS7_9RHOB</name>
<evidence type="ECO:0000313" key="6">
    <source>
        <dbReference type="EMBL" id="GAA5076344.1"/>
    </source>
</evidence>
<comment type="similarity">
    <text evidence="1">Belongs to the Gfa family.</text>
</comment>
<evidence type="ECO:0000313" key="7">
    <source>
        <dbReference type="Proteomes" id="UP001499910"/>
    </source>
</evidence>
<evidence type="ECO:0000256" key="3">
    <source>
        <dbReference type="ARBA" id="ARBA00022833"/>
    </source>
</evidence>
<evidence type="ECO:0000256" key="1">
    <source>
        <dbReference type="ARBA" id="ARBA00005495"/>
    </source>
</evidence>
<dbReference type="PROSITE" id="PS51891">
    <property type="entry name" value="CENP_V_GFA"/>
    <property type="match status" value="1"/>
</dbReference>
<evidence type="ECO:0000259" key="5">
    <source>
        <dbReference type="PROSITE" id="PS51891"/>
    </source>
</evidence>
<evidence type="ECO:0000256" key="2">
    <source>
        <dbReference type="ARBA" id="ARBA00022723"/>
    </source>
</evidence>
<dbReference type="RefSeq" id="WP_259548509.1">
    <property type="nucleotide sequence ID" value="NZ_BAABHW010000003.1"/>
</dbReference>